<dbReference type="EMBL" id="OU503058">
    <property type="protein sequence ID" value="CAI9787017.1"/>
    <property type="molecule type" value="Genomic_DNA"/>
</dbReference>
<comment type="similarity">
    <text evidence="1">Belongs to the GrpE family.</text>
</comment>
<evidence type="ECO:0000313" key="3">
    <source>
        <dbReference type="EMBL" id="CAI9787017.1"/>
    </source>
</evidence>
<reference evidence="3" key="1">
    <citation type="submission" date="2023-05" db="EMBL/GenBank/DDBJ databases">
        <authorList>
            <person name="Huff M."/>
        </authorList>
    </citation>
    <scope>NUCLEOTIDE SEQUENCE</scope>
</reference>
<dbReference type="InterPro" id="IPR013805">
    <property type="entry name" value="GrpE_CC"/>
</dbReference>
<evidence type="ECO:0000256" key="2">
    <source>
        <dbReference type="ARBA" id="ARBA00023186"/>
    </source>
</evidence>
<evidence type="ECO:0000256" key="1">
    <source>
        <dbReference type="ARBA" id="ARBA00009054"/>
    </source>
</evidence>
<name>A0AAD2ECP6_9LAMI</name>
<protein>
    <submittedName>
        <fullName evidence="3">Uncharacterized protein</fullName>
    </submittedName>
</protein>
<organism evidence="3 4">
    <name type="scientific">Fraxinus pennsylvanica</name>
    <dbReference type="NCBI Taxonomy" id="56036"/>
    <lineage>
        <taxon>Eukaryota</taxon>
        <taxon>Viridiplantae</taxon>
        <taxon>Streptophyta</taxon>
        <taxon>Embryophyta</taxon>
        <taxon>Tracheophyta</taxon>
        <taxon>Spermatophyta</taxon>
        <taxon>Magnoliopsida</taxon>
        <taxon>eudicotyledons</taxon>
        <taxon>Gunneridae</taxon>
        <taxon>Pentapetalae</taxon>
        <taxon>asterids</taxon>
        <taxon>lamiids</taxon>
        <taxon>Lamiales</taxon>
        <taxon>Oleaceae</taxon>
        <taxon>Oleeae</taxon>
        <taxon>Fraxinus</taxon>
    </lineage>
</organism>
<evidence type="ECO:0000313" key="4">
    <source>
        <dbReference type="Proteomes" id="UP000834106"/>
    </source>
</evidence>
<keyword evidence="2" id="KW-0143">Chaperone</keyword>
<gene>
    <name evidence="3" type="ORF">FPE_LOCUS34447</name>
</gene>
<dbReference type="Proteomes" id="UP000834106">
    <property type="component" value="Chromosome 23"/>
</dbReference>
<sequence>MSREKSLNLLPMVDSFGRAKQQIILETEKEKKIDESYQGMYKQFVEIMRSFLVAAVPTHGCTKILLVRSCKCSRREVEHKNFAGVPSWRPPIKTCNGQGSLEKNSALAFEHS</sequence>
<dbReference type="SUPFAM" id="SSF58014">
    <property type="entry name" value="Coiled-coil domain of nucleotide exchange factor GrpE"/>
    <property type="match status" value="1"/>
</dbReference>
<dbReference type="AlphaFoldDB" id="A0AAD2ECP6"/>
<keyword evidence="4" id="KW-1185">Reference proteome</keyword>
<proteinExistence type="inferred from homology"/>
<accession>A0AAD2ECP6</accession>